<evidence type="ECO:0000313" key="9">
    <source>
        <dbReference type="Proteomes" id="UP000326924"/>
    </source>
</evidence>
<evidence type="ECO:0000256" key="2">
    <source>
        <dbReference type="ARBA" id="ARBA00022737"/>
    </source>
</evidence>
<dbReference type="Pfam" id="PF00400">
    <property type="entry name" value="WD40"/>
    <property type="match status" value="2"/>
</dbReference>
<keyword evidence="1 7" id="KW-0853">WD repeat</keyword>
<evidence type="ECO:0000256" key="7">
    <source>
        <dbReference type="PROSITE-ProRule" id="PRU00221"/>
    </source>
</evidence>
<dbReference type="PROSITE" id="PS00678">
    <property type="entry name" value="WD_REPEATS_1"/>
    <property type="match status" value="1"/>
</dbReference>
<dbReference type="PANTHER" id="PTHR19854:SF1">
    <property type="entry name" value="GUANINE NUCLEOTIDE-BINDING PROTEIN SUBUNIT BETA-LIKE PROTEIN 1"/>
    <property type="match status" value="1"/>
</dbReference>
<dbReference type="Proteomes" id="UP000326924">
    <property type="component" value="Unassembled WGS sequence"/>
</dbReference>
<keyword evidence="9" id="KW-1185">Reference proteome</keyword>
<keyword evidence="2" id="KW-0677">Repeat</keyword>
<dbReference type="InParanoid" id="A0A5J5F135"/>
<sequence length="398" mass="43041">MSQPKPLPPPPQPAYILRGHTSPIHALAFLRHNTLLLTADANGICVLWTLHTRRPLAVWAAHKSSVLAVAEWRPIDPASTESRIITHGRDHKIYVWRLPSPADDVPTVLPVDSGGEVTGKSPWLVAALSVNALNFCGFGFCLDDDQNVEGKEYQDALVAVPAALESAAVDIFSLPSTHRVHARIQSQSTTGMAMALSLRWVKGVLTLIAGYESGHVSIFSYRSGTWTEVHSSKPHTQPVLGLAAAPGNEWFLTTSADSLIVRHSLGQEGMDLVRDTKHAGLQGLAVRGDAKIFAMAGWDGKYRVWSAGKMKELAVLKWHRVGCYAVAFAEILDAVAGSEISQTEALVTNGDAGEVVRSGYEGALGALTVEQARIRRETSKHWLAGGAKDGKVSLWEIY</sequence>
<dbReference type="PROSITE" id="PS50082">
    <property type="entry name" value="WD_REPEATS_2"/>
    <property type="match status" value="1"/>
</dbReference>
<evidence type="ECO:0000256" key="5">
    <source>
        <dbReference type="ARBA" id="ARBA00038749"/>
    </source>
</evidence>
<name>A0A5J5F135_9PEZI</name>
<dbReference type="AlphaFoldDB" id="A0A5J5F135"/>
<comment type="function">
    <text evidence="3">Component of the ASTRA complex involved in chromatin remodeling.</text>
</comment>
<comment type="similarity">
    <text evidence="4">Belongs to the WD repeat ASA1 family.</text>
</comment>
<dbReference type="InterPro" id="IPR015943">
    <property type="entry name" value="WD40/YVTN_repeat-like_dom_sf"/>
</dbReference>
<evidence type="ECO:0000256" key="6">
    <source>
        <dbReference type="ARBA" id="ARBA00040563"/>
    </source>
</evidence>
<evidence type="ECO:0000313" key="8">
    <source>
        <dbReference type="EMBL" id="KAA8909563.1"/>
    </source>
</evidence>
<comment type="caution">
    <text evidence="8">The sequence shown here is derived from an EMBL/GenBank/DDBJ whole genome shotgun (WGS) entry which is preliminary data.</text>
</comment>
<reference evidence="8 9" key="1">
    <citation type="submission" date="2019-09" db="EMBL/GenBank/DDBJ databases">
        <title>Draft genome of the ectomycorrhizal ascomycete Sphaerosporella brunnea.</title>
        <authorList>
            <consortium name="DOE Joint Genome Institute"/>
            <person name="Benucci G.M."/>
            <person name="Marozzi G."/>
            <person name="Antonielli L."/>
            <person name="Sanchez S."/>
            <person name="Marco P."/>
            <person name="Wang X."/>
            <person name="Falini L.B."/>
            <person name="Barry K."/>
            <person name="Haridas S."/>
            <person name="Lipzen A."/>
            <person name="Labutti K."/>
            <person name="Grigoriev I.V."/>
            <person name="Murat C."/>
            <person name="Martin F."/>
            <person name="Albertini E."/>
            <person name="Donnini D."/>
            <person name="Bonito G."/>
        </authorList>
    </citation>
    <scope>NUCLEOTIDE SEQUENCE [LARGE SCALE GENOMIC DNA]</scope>
    <source>
        <strain evidence="8 9">Sb_GMNB300</strain>
    </source>
</reference>
<accession>A0A5J5F135</accession>
<comment type="subunit">
    <text evidence="5">Component of the ASTRA chromatin remodeling machinery complex.</text>
</comment>
<evidence type="ECO:0000256" key="1">
    <source>
        <dbReference type="ARBA" id="ARBA00022574"/>
    </source>
</evidence>
<dbReference type="SUPFAM" id="SSF50978">
    <property type="entry name" value="WD40 repeat-like"/>
    <property type="match status" value="1"/>
</dbReference>
<dbReference type="SMART" id="SM00320">
    <property type="entry name" value="WD40"/>
    <property type="match status" value="5"/>
</dbReference>
<gene>
    <name evidence="8" type="ORF">FN846DRAFT_776115</name>
</gene>
<dbReference type="PANTHER" id="PTHR19854">
    <property type="entry name" value="TRANSDUCIN BETA-LIKE 3"/>
    <property type="match status" value="1"/>
</dbReference>
<evidence type="ECO:0000256" key="3">
    <source>
        <dbReference type="ARBA" id="ARBA00037338"/>
    </source>
</evidence>
<dbReference type="OrthoDB" id="7668193at2759"/>
<dbReference type="InterPro" id="IPR019775">
    <property type="entry name" value="WD40_repeat_CS"/>
</dbReference>
<evidence type="ECO:0000256" key="4">
    <source>
        <dbReference type="ARBA" id="ARBA00037931"/>
    </source>
</evidence>
<feature type="repeat" description="WD" evidence="7">
    <location>
        <begin position="17"/>
        <end position="58"/>
    </location>
</feature>
<dbReference type="EMBL" id="VXIS01000056">
    <property type="protein sequence ID" value="KAA8909563.1"/>
    <property type="molecule type" value="Genomic_DNA"/>
</dbReference>
<protein>
    <recommendedName>
        <fullName evidence="6">ASTRA-associated protein 1</fullName>
    </recommendedName>
</protein>
<organism evidence="8 9">
    <name type="scientific">Sphaerosporella brunnea</name>
    <dbReference type="NCBI Taxonomy" id="1250544"/>
    <lineage>
        <taxon>Eukaryota</taxon>
        <taxon>Fungi</taxon>
        <taxon>Dikarya</taxon>
        <taxon>Ascomycota</taxon>
        <taxon>Pezizomycotina</taxon>
        <taxon>Pezizomycetes</taxon>
        <taxon>Pezizales</taxon>
        <taxon>Pyronemataceae</taxon>
        <taxon>Sphaerosporella</taxon>
    </lineage>
</organism>
<proteinExistence type="inferred from homology"/>
<dbReference type="InterPro" id="IPR036322">
    <property type="entry name" value="WD40_repeat_dom_sf"/>
</dbReference>
<dbReference type="Gene3D" id="2.130.10.10">
    <property type="entry name" value="YVTN repeat-like/Quinoprotein amine dehydrogenase"/>
    <property type="match status" value="2"/>
</dbReference>
<dbReference type="InterPro" id="IPR001680">
    <property type="entry name" value="WD40_rpt"/>
</dbReference>